<organism evidence="3 4">
    <name type="scientific">Tritrichomonas foetus</name>
    <dbReference type="NCBI Taxonomy" id="1144522"/>
    <lineage>
        <taxon>Eukaryota</taxon>
        <taxon>Metamonada</taxon>
        <taxon>Parabasalia</taxon>
        <taxon>Tritrichomonadida</taxon>
        <taxon>Tritrichomonadidae</taxon>
        <taxon>Tritrichomonas</taxon>
    </lineage>
</organism>
<comment type="caution">
    <text evidence="3">The sequence shown here is derived from an EMBL/GenBank/DDBJ whole genome shotgun (WGS) entry which is preliminary data.</text>
</comment>
<keyword evidence="1" id="KW-0175">Coiled coil</keyword>
<keyword evidence="4" id="KW-1185">Reference proteome</keyword>
<gene>
    <name evidence="3" type="ORF">TRFO_32093</name>
</gene>
<feature type="coiled-coil region" evidence="1">
    <location>
        <begin position="390"/>
        <end position="445"/>
    </location>
</feature>
<dbReference type="RefSeq" id="XP_068354336.1">
    <property type="nucleotide sequence ID" value="XM_068508307.1"/>
</dbReference>
<sequence>MINDISIRLSPNNKFQIRQLDQNVSDMQKANRLQWARIIQKQSEISARRHKLSEKALIRKKFKEEMKQKYQIYLKKEKEVENYQIKINQIYSEIAKHKKTYSSLLHKIESIQRPDLATLSQSIRERRLRVQLIHDNKISYEKQAKILHASKNRLEKLMKEKQKILLKHKNRELQLLEILKQPIDDLRLELLTVEKIEQYCINNKININEINNDDDSFIVNEEIILKNILNSNEKKKNSIDFLKDAIEILKNAPKSPKQVLQSPKKANSPSKIEYNQERVSQLNDSIDSLMERQKMIDNLENATTSLQIVWADDQKQIENSWMSKMDKVQRLQERSDEVDHLKFDIDEVLEKINQLKEEEMILAMKKSDILKNQVKSKSRLQLIQDEYLIIQQKVEEYAKKKNEIDRHAEKITFKKHEVDSLQKQVQALQEKYHQYRLSVETLENHVNDIKSGNAAQTQMTKPKDRVHFVHLSKELKWKSKTPCSQKAQRINFGPNYNIKQQIKQIITPQSKLNSTKRNDLEEISNNDTFSDEESGKDEFVKIIDDNNNNINEGQNMANKRIDIYRDENDEENVNEINLAESREEIREKHKNNSEDDSEVEIKHQNYSSHHSNIMNRSDKNRKDSKIKSIKTMNETWQQSETEADFSFKDNEIQINTKKECSNLEMSEFVIGSEMKLEHTNENQNHENSSSIQFYEEEENLVIYSKEFQSEEEDYNDVFVEDDVDDGFNQSVLRSLEQFSKKTEVLTEESTCFPTPEHFDDTFHENELYESSKDCSYDHKPDDKEIEDDKFIENSQDIHEEKENLSCTEDHKSSLLNSAESLIEEKATVQPSKIMMMTDLETPNPNRYHRSRSLSDDSDEEFMSLIKEARSAIEMPLFQSKYMKIE</sequence>
<evidence type="ECO:0000313" key="4">
    <source>
        <dbReference type="Proteomes" id="UP000179807"/>
    </source>
</evidence>
<dbReference type="VEuPathDB" id="TrichDB:TRFO_32093"/>
<feature type="region of interest" description="Disordered" evidence="2">
    <location>
        <begin position="839"/>
        <end position="858"/>
    </location>
</feature>
<name>A0A1J4JRY6_9EUKA</name>
<dbReference type="EMBL" id="MLAK01000924">
    <property type="protein sequence ID" value="OHT01200.1"/>
    <property type="molecule type" value="Genomic_DNA"/>
</dbReference>
<feature type="coiled-coil region" evidence="1">
    <location>
        <begin position="140"/>
        <end position="171"/>
    </location>
</feature>
<reference evidence="3" key="1">
    <citation type="submission" date="2016-10" db="EMBL/GenBank/DDBJ databases">
        <authorList>
            <person name="Benchimol M."/>
            <person name="Almeida L.G."/>
            <person name="Vasconcelos A.T."/>
            <person name="Perreira-Neves A."/>
            <person name="Rosa I.A."/>
            <person name="Tasca T."/>
            <person name="Bogo M.R."/>
            <person name="de Souza W."/>
        </authorList>
    </citation>
    <scope>NUCLEOTIDE SEQUENCE [LARGE SCALE GENOMIC DNA]</scope>
    <source>
        <strain evidence="3">K</strain>
    </source>
</reference>
<accession>A0A1J4JRY6</accession>
<dbReference type="Proteomes" id="UP000179807">
    <property type="component" value="Unassembled WGS sequence"/>
</dbReference>
<evidence type="ECO:0000256" key="2">
    <source>
        <dbReference type="SAM" id="MobiDB-lite"/>
    </source>
</evidence>
<proteinExistence type="predicted"/>
<evidence type="ECO:0000256" key="1">
    <source>
        <dbReference type="SAM" id="Coils"/>
    </source>
</evidence>
<evidence type="ECO:0000313" key="3">
    <source>
        <dbReference type="EMBL" id="OHT01200.1"/>
    </source>
</evidence>
<dbReference type="GeneID" id="94843011"/>
<feature type="coiled-coil region" evidence="1">
    <location>
        <begin position="338"/>
        <end position="365"/>
    </location>
</feature>
<protein>
    <submittedName>
        <fullName evidence="3">Uncharacterized protein</fullName>
    </submittedName>
</protein>
<dbReference type="AlphaFoldDB" id="A0A1J4JRY6"/>